<evidence type="ECO:0000259" key="2">
    <source>
        <dbReference type="SMART" id="SM00829"/>
    </source>
</evidence>
<organism evidence="3 4">
    <name type="scientific">Enterococcus canintestini</name>
    <dbReference type="NCBI Taxonomy" id="317010"/>
    <lineage>
        <taxon>Bacteria</taxon>
        <taxon>Bacillati</taxon>
        <taxon>Bacillota</taxon>
        <taxon>Bacilli</taxon>
        <taxon>Lactobacillales</taxon>
        <taxon>Enterococcaceae</taxon>
        <taxon>Enterococcus</taxon>
    </lineage>
</organism>
<dbReference type="Proteomes" id="UP000182835">
    <property type="component" value="Unassembled WGS sequence"/>
</dbReference>
<dbReference type="RefSeq" id="WP_071864274.1">
    <property type="nucleotide sequence ID" value="NZ_JBHLVQ010000013.1"/>
</dbReference>
<keyword evidence="1" id="KW-0560">Oxidoreductase</keyword>
<dbReference type="InterPro" id="IPR036291">
    <property type="entry name" value="NAD(P)-bd_dom_sf"/>
</dbReference>
<accession>A0A1L8R846</accession>
<dbReference type="Pfam" id="PF13602">
    <property type="entry name" value="ADH_zinc_N_2"/>
    <property type="match status" value="1"/>
</dbReference>
<dbReference type="NCBIfam" id="TIGR02817">
    <property type="entry name" value="adh_fam_1"/>
    <property type="match status" value="1"/>
</dbReference>
<dbReference type="PANTHER" id="PTHR43482">
    <property type="entry name" value="PROTEIN AST1-RELATED"/>
    <property type="match status" value="1"/>
</dbReference>
<evidence type="ECO:0000256" key="1">
    <source>
        <dbReference type="RuleBase" id="RU364000"/>
    </source>
</evidence>
<dbReference type="CDD" id="cd08252">
    <property type="entry name" value="AL_MDR"/>
    <property type="match status" value="1"/>
</dbReference>
<dbReference type="Pfam" id="PF08240">
    <property type="entry name" value="ADH_N"/>
    <property type="match status" value="1"/>
</dbReference>
<dbReference type="GO" id="GO:0016491">
    <property type="term" value="F:oxidoreductase activity"/>
    <property type="evidence" value="ECO:0007669"/>
    <property type="project" value="UniProtKB-KW"/>
</dbReference>
<comment type="similarity">
    <text evidence="1">Belongs to the zinc-containing alcohol dehydrogenase family. Quinone oxidoreductase subfamily.</text>
</comment>
<dbReference type="InterPro" id="IPR020843">
    <property type="entry name" value="ER"/>
</dbReference>
<dbReference type="STRING" id="317010.RU96_GL001889"/>
<proteinExistence type="inferred from homology"/>
<dbReference type="InterPro" id="IPR052585">
    <property type="entry name" value="Lipid_raft_assoc_Zn_ADH"/>
</dbReference>
<keyword evidence="1" id="KW-0862">Zinc</keyword>
<dbReference type="SMART" id="SM00829">
    <property type="entry name" value="PKS_ER"/>
    <property type="match status" value="1"/>
</dbReference>
<name>A0A1L8R846_9ENTE</name>
<keyword evidence="1" id="KW-0479">Metal-binding</keyword>
<dbReference type="Gene3D" id="3.40.50.720">
    <property type="entry name" value="NAD(P)-binding Rossmann-like Domain"/>
    <property type="match status" value="1"/>
</dbReference>
<gene>
    <name evidence="3" type="ORF">RU96_GL001889</name>
</gene>
<evidence type="ECO:0000313" key="4">
    <source>
        <dbReference type="Proteomes" id="UP000182835"/>
    </source>
</evidence>
<dbReference type="PANTHER" id="PTHR43482:SF1">
    <property type="entry name" value="PROTEIN AST1-RELATED"/>
    <property type="match status" value="1"/>
</dbReference>
<comment type="caution">
    <text evidence="3">The sequence shown here is derived from an EMBL/GenBank/DDBJ whole genome shotgun (WGS) entry which is preliminary data.</text>
</comment>
<dbReference type="OrthoDB" id="9792162at2"/>
<dbReference type="InterPro" id="IPR014182">
    <property type="entry name" value="ADH_Zn_typ-1"/>
</dbReference>
<dbReference type="EMBL" id="JXKG01000004">
    <property type="protein sequence ID" value="OJG15912.1"/>
    <property type="molecule type" value="Genomic_DNA"/>
</dbReference>
<reference evidence="3 4" key="1">
    <citation type="submission" date="2014-12" db="EMBL/GenBank/DDBJ databases">
        <title>Draft genome sequences of 29 type strains of Enterococci.</title>
        <authorList>
            <person name="Zhong Z."/>
            <person name="Sun Z."/>
            <person name="Liu W."/>
            <person name="Zhang W."/>
            <person name="Zhang H."/>
        </authorList>
    </citation>
    <scope>NUCLEOTIDE SEQUENCE [LARGE SCALE GENOMIC DNA]</scope>
    <source>
        <strain evidence="3 4">DSM 21207</strain>
    </source>
</reference>
<dbReference type="GO" id="GO:0008270">
    <property type="term" value="F:zinc ion binding"/>
    <property type="evidence" value="ECO:0007669"/>
    <property type="project" value="InterPro"/>
</dbReference>
<dbReference type="AlphaFoldDB" id="A0A1L8R846"/>
<dbReference type="SUPFAM" id="SSF50129">
    <property type="entry name" value="GroES-like"/>
    <property type="match status" value="1"/>
</dbReference>
<evidence type="ECO:0000313" key="3">
    <source>
        <dbReference type="EMBL" id="OJG15912.1"/>
    </source>
</evidence>
<dbReference type="SUPFAM" id="SSF51735">
    <property type="entry name" value="NAD(P)-binding Rossmann-fold domains"/>
    <property type="match status" value="1"/>
</dbReference>
<feature type="domain" description="Enoyl reductase (ER)" evidence="2">
    <location>
        <begin position="17"/>
        <end position="337"/>
    </location>
</feature>
<protein>
    <recommendedName>
        <fullName evidence="1">Zinc-type alcohol dehydrogenase-like protein</fullName>
    </recommendedName>
</protein>
<sequence length="342" mass="36895">MTGKIAAVGFYEGLPLSDPNSFQDVEVSRPQPLSNDLLVAVKGVSVNPVDTKLRQTAQKTKQPQILGFDAVGEVIATGANVHDVQIGDRVYYAGTTKRAGSNQELQLVDRRICALAPKTLTDAQAAAMPLTTLTAYELLFEKFGLIAKKDANEGKNILIINSGGGVGSVMSQLAHWAGLTVYGTSSPHNFEWLRYNKVDFPIDYHGNLKKNLAASGVKKFDYIAVLYAITPYFDAISTLIAPLGHVGTIVAIKEDLPLVAWKNLSVSFDWEYMFTKTDFQTDIASQGKILAHVAQLVDEGEIQTTLTQTITGGINATNLKKATALVEAGHMIGKVVVTGPFL</sequence>
<dbReference type="InterPro" id="IPR011032">
    <property type="entry name" value="GroES-like_sf"/>
</dbReference>
<dbReference type="Gene3D" id="3.90.180.10">
    <property type="entry name" value="Medium-chain alcohol dehydrogenases, catalytic domain"/>
    <property type="match status" value="1"/>
</dbReference>
<dbReference type="InterPro" id="IPR013154">
    <property type="entry name" value="ADH-like_N"/>
</dbReference>